<dbReference type="Gene3D" id="2.10.70.10">
    <property type="entry name" value="Complement Module, domain 1"/>
    <property type="match status" value="1"/>
</dbReference>
<sequence length="102" mass="11758">MYSSVLMVLRAFILSVHCSRPRVPEGMEIYLVGARGRWPFDSKQILPTHGAVVEYSCRKDDHRIEGPKYTFCIDGAWSPEETPICTKMTHDLIPPSWLFYKP</sequence>
<reference evidence="5 6" key="1">
    <citation type="submission" date="2018-11" db="EMBL/GenBank/DDBJ databases">
        <authorList>
            <consortium name="Pathogen Informatics"/>
        </authorList>
    </citation>
    <scope>NUCLEOTIDE SEQUENCE [LARGE SCALE GENOMIC DNA]</scope>
</reference>
<feature type="chain" id="PRO_5018307624" description="Sushi domain-containing protein" evidence="3">
    <location>
        <begin position="19"/>
        <end position="102"/>
    </location>
</feature>
<dbReference type="SMART" id="SM00032">
    <property type="entry name" value="CCP"/>
    <property type="match status" value="1"/>
</dbReference>
<dbReference type="InterPro" id="IPR000436">
    <property type="entry name" value="Sushi_SCR_CCP_dom"/>
</dbReference>
<keyword evidence="2" id="KW-0768">Sushi</keyword>
<evidence type="ECO:0000256" key="2">
    <source>
        <dbReference type="PROSITE-ProRule" id="PRU00302"/>
    </source>
</evidence>
<name>A0A3P7HM06_HYDTA</name>
<dbReference type="EMBL" id="UYWX01023879">
    <property type="protein sequence ID" value="VDM36368.1"/>
    <property type="molecule type" value="Genomic_DNA"/>
</dbReference>
<evidence type="ECO:0000256" key="3">
    <source>
        <dbReference type="SAM" id="SignalP"/>
    </source>
</evidence>
<dbReference type="OrthoDB" id="9991441at2759"/>
<dbReference type="CDD" id="cd00033">
    <property type="entry name" value="CCP"/>
    <property type="match status" value="1"/>
</dbReference>
<proteinExistence type="predicted"/>
<dbReference type="SUPFAM" id="SSF57535">
    <property type="entry name" value="Complement control module/SCR domain"/>
    <property type="match status" value="1"/>
</dbReference>
<organism evidence="5 6">
    <name type="scientific">Hydatigena taeniaeformis</name>
    <name type="common">Feline tapeworm</name>
    <name type="synonym">Taenia taeniaeformis</name>
    <dbReference type="NCBI Taxonomy" id="6205"/>
    <lineage>
        <taxon>Eukaryota</taxon>
        <taxon>Metazoa</taxon>
        <taxon>Spiralia</taxon>
        <taxon>Lophotrochozoa</taxon>
        <taxon>Platyhelminthes</taxon>
        <taxon>Cestoda</taxon>
        <taxon>Eucestoda</taxon>
        <taxon>Cyclophyllidea</taxon>
        <taxon>Taeniidae</taxon>
        <taxon>Hydatigera</taxon>
    </lineage>
</organism>
<evidence type="ECO:0000259" key="4">
    <source>
        <dbReference type="PROSITE" id="PS50923"/>
    </source>
</evidence>
<dbReference type="Proteomes" id="UP000274429">
    <property type="component" value="Unassembled WGS sequence"/>
</dbReference>
<comment type="caution">
    <text evidence="2">Lacks conserved residue(s) required for the propagation of feature annotation.</text>
</comment>
<gene>
    <name evidence="5" type="ORF">TTAC_LOCUS11388</name>
</gene>
<keyword evidence="6" id="KW-1185">Reference proteome</keyword>
<dbReference type="Pfam" id="PF00084">
    <property type="entry name" value="Sushi"/>
    <property type="match status" value="1"/>
</dbReference>
<feature type="signal peptide" evidence="3">
    <location>
        <begin position="1"/>
        <end position="18"/>
    </location>
</feature>
<dbReference type="AlphaFoldDB" id="A0A3P7HM06"/>
<feature type="domain" description="Sushi" evidence="4">
    <location>
        <begin position="16"/>
        <end position="87"/>
    </location>
</feature>
<evidence type="ECO:0000313" key="5">
    <source>
        <dbReference type="EMBL" id="VDM36368.1"/>
    </source>
</evidence>
<keyword evidence="1" id="KW-1015">Disulfide bond</keyword>
<dbReference type="InterPro" id="IPR035976">
    <property type="entry name" value="Sushi/SCR/CCP_sf"/>
</dbReference>
<keyword evidence="3" id="KW-0732">Signal</keyword>
<evidence type="ECO:0000256" key="1">
    <source>
        <dbReference type="ARBA" id="ARBA00023157"/>
    </source>
</evidence>
<accession>A0A3P7HM06</accession>
<dbReference type="PROSITE" id="PS50923">
    <property type="entry name" value="SUSHI"/>
    <property type="match status" value="1"/>
</dbReference>
<evidence type="ECO:0000313" key="6">
    <source>
        <dbReference type="Proteomes" id="UP000274429"/>
    </source>
</evidence>
<protein>
    <recommendedName>
        <fullName evidence="4">Sushi domain-containing protein</fullName>
    </recommendedName>
</protein>